<dbReference type="PROSITE" id="PS51257">
    <property type="entry name" value="PROKAR_LIPOPROTEIN"/>
    <property type="match status" value="1"/>
</dbReference>
<evidence type="ECO:0000313" key="3">
    <source>
        <dbReference type="EMBL" id="PSH58026.1"/>
    </source>
</evidence>
<comment type="caution">
    <text evidence="3">The sequence shown here is derived from an EMBL/GenBank/DDBJ whole genome shotgun (WGS) entry which is preliminary data.</text>
</comment>
<dbReference type="Proteomes" id="UP000241158">
    <property type="component" value="Unassembled WGS sequence"/>
</dbReference>
<keyword evidence="2" id="KW-0732">Signal</keyword>
<protein>
    <recommendedName>
        <fullName evidence="5">Lipoprotein</fullName>
    </recommendedName>
</protein>
<sequence>MSISVKNIMRLSGGAILIASLGACASQQTAPMSNSPLTGPVNTGTYPHFTPDPKGETTQFTPEEKDALRSRTSVAKSGQAGPSSDPAVAARRQAELQLLKKQQEADLKEIEGKSSSTPQ</sequence>
<dbReference type="RefSeq" id="WP_106716472.1">
    <property type="nucleotide sequence ID" value="NZ_JACHXT010000001.1"/>
</dbReference>
<proteinExistence type="predicted"/>
<gene>
    <name evidence="3" type="ORF">CU100_10195</name>
</gene>
<dbReference type="EMBL" id="PGGN01000002">
    <property type="protein sequence ID" value="PSH58026.1"/>
    <property type="molecule type" value="Genomic_DNA"/>
</dbReference>
<name>A0A2P7AUY0_9HYPH</name>
<keyword evidence="4" id="KW-1185">Reference proteome</keyword>
<evidence type="ECO:0008006" key="5">
    <source>
        <dbReference type="Google" id="ProtNLM"/>
    </source>
</evidence>
<feature type="signal peptide" evidence="2">
    <location>
        <begin position="1"/>
        <end position="25"/>
    </location>
</feature>
<evidence type="ECO:0000256" key="1">
    <source>
        <dbReference type="SAM" id="MobiDB-lite"/>
    </source>
</evidence>
<dbReference type="OrthoDB" id="8115765at2"/>
<feature type="compositionally biased region" description="Polar residues" evidence="1">
    <location>
        <begin position="27"/>
        <end position="45"/>
    </location>
</feature>
<organism evidence="3 4">
    <name type="scientific">Phyllobacterium endophyticum</name>
    <dbReference type="NCBI Taxonomy" id="1149773"/>
    <lineage>
        <taxon>Bacteria</taxon>
        <taxon>Pseudomonadati</taxon>
        <taxon>Pseudomonadota</taxon>
        <taxon>Alphaproteobacteria</taxon>
        <taxon>Hyphomicrobiales</taxon>
        <taxon>Phyllobacteriaceae</taxon>
        <taxon>Phyllobacterium</taxon>
    </lineage>
</organism>
<evidence type="ECO:0000256" key="2">
    <source>
        <dbReference type="SAM" id="SignalP"/>
    </source>
</evidence>
<reference evidence="4" key="1">
    <citation type="submission" date="2017-11" db="EMBL/GenBank/DDBJ databases">
        <authorList>
            <person name="Kuznetsova I."/>
            <person name="Sazanova A."/>
            <person name="Chirak E."/>
            <person name="Safronova V."/>
            <person name="Willems A."/>
        </authorList>
    </citation>
    <scope>NUCLEOTIDE SEQUENCE [LARGE SCALE GENOMIC DNA]</scope>
    <source>
        <strain evidence="4">PEPV15</strain>
    </source>
</reference>
<feature type="compositionally biased region" description="Polar residues" evidence="1">
    <location>
        <begin position="70"/>
        <end position="82"/>
    </location>
</feature>
<evidence type="ECO:0000313" key="4">
    <source>
        <dbReference type="Proteomes" id="UP000241158"/>
    </source>
</evidence>
<feature type="region of interest" description="Disordered" evidence="1">
    <location>
        <begin position="27"/>
        <end position="92"/>
    </location>
</feature>
<feature type="chain" id="PRO_5015181520" description="Lipoprotein" evidence="2">
    <location>
        <begin position="26"/>
        <end position="119"/>
    </location>
</feature>
<dbReference type="AlphaFoldDB" id="A0A2P7AUY0"/>
<accession>A0A2P7AUY0</accession>